<proteinExistence type="predicted"/>
<gene>
    <name evidence="1" type="ORF">NM208_g15470</name>
</gene>
<dbReference type="EMBL" id="JANRMS010004173">
    <property type="protein sequence ID" value="KAJ3511027.1"/>
    <property type="molecule type" value="Genomic_DNA"/>
</dbReference>
<keyword evidence="2" id="KW-1185">Reference proteome</keyword>
<accession>A0ACC1RER6</accession>
<organism evidence="1 2">
    <name type="scientific">Fusarium decemcellulare</name>
    <dbReference type="NCBI Taxonomy" id="57161"/>
    <lineage>
        <taxon>Eukaryota</taxon>
        <taxon>Fungi</taxon>
        <taxon>Dikarya</taxon>
        <taxon>Ascomycota</taxon>
        <taxon>Pezizomycotina</taxon>
        <taxon>Sordariomycetes</taxon>
        <taxon>Hypocreomycetidae</taxon>
        <taxon>Hypocreales</taxon>
        <taxon>Nectriaceae</taxon>
        <taxon>Fusarium</taxon>
        <taxon>Fusarium decemcellulare species complex</taxon>
    </lineage>
</organism>
<evidence type="ECO:0000313" key="2">
    <source>
        <dbReference type="Proteomes" id="UP001148629"/>
    </source>
</evidence>
<comment type="caution">
    <text evidence="1">The sequence shown here is derived from an EMBL/GenBank/DDBJ whole genome shotgun (WGS) entry which is preliminary data.</text>
</comment>
<reference evidence="1" key="1">
    <citation type="submission" date="2022-08" db="EMBL/GenBank/DDBJ databases">
        <title>Genome Sequence of Fusarium decemcellulare.</title>
        <authorList>
            <person name="Buettner E."/>
        </authorList>
    </citation>
    <scope>NUCLEOTIDE SEQUENCE</scope>
    <source>
        <strain evidence="1">Babe19</strain>
    </source>
</reference>
<name>A0ACC1RER6_9HYPO</name>
<dbReference type="Proteomes" id="UP001148629">
    <property type="component" value="Unassembled WGS sequence"/>
</dbReference>
<evidence type="ECO:0000313" key="1">
    <source>
        <dbReference type="EMBL" id="KAJ3511027.1"/>
    </source>
</evidence>
<protein>
    <submittedName>
        <fullName evidence="1">Uncharacterized protein</fullName>
    </submittedName>
</protein>
<sequence>MSTDVNTASQHTVVPVGSALDDALTNGRTQGQDTYPVSFSCRSSLRGSSTIASSHVARSVWAWIQLIFTRANGAHISVSGDALPPGESAIVVANHVAWSDFYLIQKLAMRAGMLGRCRYFAKVQLRLVPFLGWGLWAMGMPLVSRNWLRDKSELDRVFSNMVQKGFPTWLISFSEGTRFTPAKYQESIDFCKLANRRQPKNLLYPRTKGFIATVQHLRQAPHVKAIYDFTVAYQHQGTFQKAPSMWETLSAPSLSEQGGYKFHVHARRFPIESLPTRDEELATWLEELWLEKGKILEAQKEQWLLL</sequence>